<dbReference type="AlphaFoldDB" id="A0AAE9ZVS0"/>
<dbReference type="Gene3D" id="1.10.3210.10">
    <property type="entry name" value="Hypothetical protein af1432"/>
    <property type="match status" value="1"/>
</dbReference>
<dbReference type="KEGG" id="slom:PXH66_22335"/>
<dbReference type="InterPro" id="IPR006674">
    <property type="entry name" value="HD_domain"/>
</dbReference>
<name>A0AAE9ZVS0_9BACT</name>
<keyword evidence="3" id="KW-1185">Reference proteome</keyword>
<dbReference type="SUPFAM" id="SSF109604">
    <property type="entry name" value="HD-domain/PDEase-like"/>
    <property type="match status" value="1"/>
</dbReference>
<proteinExistence type="predicted"/>
<feature type="domain" description="HD" evidence="1">
    <location>
        <begin position="24"/>
        <end position="108"/>
    </location>
</feature>
<dbReference type="InterPro" id="IPR006675">
    <property type="entry name" value="HDIG_dom"/>
</dbReference>
<evidence type="ECO:0000313" key="2">
    <source>
        <dbReference type="EMBL" id="WED65086.1"/>
    </source>
</evidence>
<dbReference type="RefSeq" id="WP_330929472.1">
    <property type="nucleotide sequence ID" value="NZ_CP119075.1"/>
</dbReference>
<dbReference type="Proteomes" id="UP001218638">
    <property type="component" value="Chromosome"/>
</dbReference>
<gene>
    <name evidence="2" type="ORF">PXH66_22335</name>
</gene>
<dbReference type="PANTHER" id="PTHR38659">
    <property type="entry name" value="METAL-DEPENDENT PHOSPHOHYDROLASE"/>
    <property type="match status" value="1"/>
</dbReference>
<dbReference type="EMBL" id="CP119075">
    <property type="protein sequence ID" value="WED65086.1"/>
    <property type="molecule type" value="Genomic_DNA"/>
</dbReference>
<protein>
    <submittedName>
        <fullName evidence="2">HD domain-containing protein</fullName>
    </submittedName>
</protein>
<reference evidence="2" key="1">
    <citation type="submission" date="2023-03" db="EMBL/GenBank/DDBJ databases">
        <title>Lomoglobus Profundus gen. nov., sp. nov., a novel member of the phylum Verrucomicrobia, isolated from deep-marine sediment of South China Sea.</title>
        <authorList>
            <person name="Ahmad T."/>
            <person name="Ishaq S.E."/>
            <person name="Wang F."/>
        </authorList>
    </citation>
    <scope>NUCLEOTIDE SEQUENCE</scope>
    <source>
        <strain evidence="2">LMO-M01</strain>
    </source>
</reference>
<evidence type="ECO:0000259" key="1">
    <source>
        <dbReference type="Pfam" id="PF01966"/>
    </source>
</evidence>
<dbReference type="PANTHER" id="PTHR38659:SF1">
    <property type="entry name" value="METAL DEPENDENT PHOSPHOHYDROLASE"/>
    <property type="match status" value="1"/>
</dbReference>
<dbReference type="Pfam" id="PF01966">
    <property type="entry name" value="HD"/>
    <property type="match status" value="1"/>
</dbReference>
<evidence type="ECO:0000313" key="3">
    <source>
        <dbReference type="Proteomes" id="UP001218638"/>
    </source>
</evidence>
<organism evidence="2 3">
    <name type="scientific">Synoicihabitans lomoniglobus</name>
    <dbReference type="NCBI Taxonomy" id="2909285"/>
    <lineage>
        <taxon>Bacteria</taxon>
        <taxon>Pseudomonadati</taxon>
        <taxon>Verrucomicrobiota</taxon>
        <taxon>Opitutia</taxon>
        <taxon>Opitutales</taxon>
        <taxon>Opitutaceae</taxon>
        <taxon>Synoicihabitans</taxon>
    </lineage>
</organism>
<dbReference type="NCBIfam" id="TIGR00277">
    <property type="entry name" value="HDIG"/>
    <property type="match status" value="1"/>
</dbReference>
<sequence>MPLPDRAAAHALLERQVQDPYQRHHALMVGTALVGYARHFGEDEHLWYLTGLLHDLDYEQFPETHPTESLKWFAEWGYPEELIHAVEAHAYGYNNYKTLPRTRLAAALLACDELCGIFYAYRKLNPVPYGQMKAKSLRKKFKEPSFAAKVDRSVIELGCEHLAIPIPDHIANLITFLAPLE</sequence>
<accession>A0AAE9ZVS0</accession>